<evidence type="ECO:0000313" key="1">
    <source>
        <dbReference type="EMBL" id="TVO77903.1"/>
    </source>
</evidence>
<dbReference type="RefSeq" id="WP_144357627.1">
    <property type="nucleotide sequence ID" value="NZ_VMNH01000004.1"/>
</dbReference>
<name>A0A557SKI6_9GAMM</name>
<dbReference type="PANTHER" id="PTHR33973:SF4">
    <property type="entry name" value="OS07G0153300 PROTEIN"/>
    <property type="match status" value="1"/>
</dbReference>
<dbReference type="Proteomes" id="UP000316649">
    <property type="component" value="Unassembled WGS sequence"/>
</dbReference>
<keyword evidence="2" id="KW-1185">Reference proteome</keyword>
<dbReference type="EMBL" id="VMNH01000004">
    <property type="protein sequence ID" value="TVO77903.1"/>
    <property type="molecule type" value="Genomic_DNA"/>
</dbReference>
<dbReference type="OrthoDB" id="9778801at2"/>
<reference evidence="1 2" key="1">
    <citation type="submission" date="2019-07" db="EMBL/GenBank/DDBJ databases">
        <title>The pathways for chlorine oxyanion respiration interact through the shared metabolite chlorate.</title>
        <authorList>
            <person name="Barnum T.P."/>
            <person name="Cheng Y."/>
            <person name="Hill K.A."/>
            <person name="Lucas L.N."/>
            <person name="Carlson H.K."/>
            <person name="Coates J.D."/>
        </authorList>
    </citation>
    <scope>NUCLEOTIDE SEQUENCE [LARGE SCALE GENOMIC DNA]</scope>
    <source>
        <strain evidence="1 2">BK-1</strain>
    </source>
</reference>
<dbReference type="PANTHER" id="PTHR33973">
    <property type="entry name" value="OS07G0153300 PROTEIN"/>
    <property type="match status" value="1"/>
</dbReference>
<evidence type="ECO:0000313" key="2">
    <source>
        <dbReference type="Proteomes" id="UP000316649"/>
    </source>
</evidence>
<accession>A0A557SKI6</accession>
<proteinExistence type="predicted"/>
<dbReference type="AlphaFoldDB" id="A0A557SKI6"/>
<dbReference type="Pfam" id="PF07103">
    <property type="entry name" value="DUF1365"/>
    <property type="match status" value="1"/>
</dbReference>
<organism evidence="1 2">
    <name type="scientific">Sedimenticola selenatireducens</name>
    <dbReference type="NCBI Taxonomy" id="191960"/>
    <lineage>
        <taxon>Bacteria</taxon>
        <taxon>Pseudomonadati</taxon>
        <taxon>Pseudomonadota</taxon>
        <taxon>Gammaproteobacteria</taxon>
        <taxon>Chromatiales</taxon>
        <taxon>Sedimenticolaceae</taxon>
        <taxon>Sedimenticola</taxon>
    </lineage>
</organism>
<comment type="caution">
    <text evidence="1">The sequence shown here is derived from an EMBL/GenBank/DDBJ whole genome shotgun (WGS) entry which is preliminary data.</text>
</comment>
<protein>
    <submittedName>
        <fullName evidence="1">DUF1365 domain-containing protein</fullName>
    </submittedName>
</protein>
<sequence length="252" mass="29405">MACRALSRIVQGKVMHFRRRPFENRFVYPVFYLLFNCDEFDKHNSWLFGVNRRRPLSLHFEDYGDGGDPRLWLRALLKQQGVTDCPGTIWLHSFPRVFGYAFNPVNFWYCERADGSIGAVVAEVNNTFGDRHCYLLRLDAERAEDQTLQAIKQMHVSPFYPVEGEYQFKFKMDFDAPHVWIDYLQSGELQLNTAIWGKSKPLTVSALFTALLKQPLLTVGVMVRIHWQALRLWLKGATFHQRPTPSSEEISR</sequence>
<dbReference type="InterPro" id="IPR010775">
    <property type="entry name" value="DUF1365"/>
</dbReference>
<gene>
    <name evidence="1" type="ORF">FHP88_03645</name>
</gene>